<dbReference type="Proteomes" id="UP000466307">
    <property type="component" value="Unassembled WGS sequence"/>
</dbReference>
<organism evidence="3 4">
    <name type="scientific">Gordonia desulfuricans</name>
    <dbReference type="NCBI Taxonomy" id="89051"/>
    <lineage>
        <taxon>Bacteria</taxon>
        <taxon>Bacillati</taxon>
        <taxon>Actinomycetota</taxon>
        <taxon>Actinomycetes</taxon>
        <taxon>Mycobacteriales</taxon>
        <taxon>Gordoniaceae</taxon>
        <taxon>Gordonia</taxon>
    </lineage>
</organism>
<dbReference type="AlphaFoldDB" id="A0A7K3LL35"/>
<accession>A0A7K3LL35</accession>
<dbReference type="RefSeq" id="WP_059037242.1">
    <property type="nucleotide sequence ID" value="NZ_JAADZU010000010.1"/>
</dbReference>
<dbReference type="EMBL" id="JAADZU010000010">
    <property type="protein sequence ID" value="NDK88944.1"/>
    <property type="molecule type" value="Genomic_DNA"/>
</dbReference>
<feature type="domain" description="DUF4185" evidence="2">
    <location>
        <begin position="53"/>
        <end position="352"/>
    </location>
</feature>
<protein>
    <submittedName>
        <fullName evidence="3">DUF4185 domain-containing protein</fullName>
    </submittedName>
</protein>
<feature type="signal peptide" evidence="1">
    <location>
        <begin position="1"/>
        <end position="28"/>
    </location>
</feature>
<gene>
    <name evidence="3" type="ORF">GYA93_05030</name>
</gene>
<sequence>MRRSFARFRTALAVAATTAALTAGVVVQAPVAAAPAASGMGSIVARLTGPGAINDTVGRHDIIGTDLGVMWDNGRGEILTAFGDTQSFNGWSLLYGQLFYWRSNVLLRSTDRNLADGMTFTGHAGPPGHAKRLLKPNLRREVTIIPTAGIAANGKQYMSVMSVKHWGNPSSWITNWSGLVASTDNGANWHSVNAFRPNGGGNKKFQMSALLKVGDTVYTYGTPDGRYGAVYLARVPEHAIENLGAYEYFSYGRWVRNDPGAATPVMPAPTGELSVAWNSYLGKFISLSTTGEGVKLRTADNPAGPWSRGQLVVSKNDPYSGYAPYIHPWSTSGPMLYFTYSISYGYQVYLMRLPLQRS</sequence>
<keyword evidence="4" id="KW-1185">Reference proteome</keyword>
<evidence type="ECO:0000313" key="4">
    <source>
        <dbReference type="Proteomes" id="UP000466307"/>
    </source>
</evidence>
<evidence type="ECO:0000313" key="3">
    <source>
        <dbReference type="EMBL" id="NDK88944.1"/>
    </source>
</evidence>
<keyword evidence="1" id="KW-0732">Signal</keyword>
<evidence type="ECO:0000256" key="1">
    <source>
        <dbReference type="SAM" id="SignalP"/>
    </source>
</evidence>
<proteinExistence type="predicted"/>
<dbReference type="Pfam" id="PF13810">
    <property type="entry name" value="DUF4185"/>
    <property type="match status" value="1"/>
</dbReference>
<comment type="caution">
    <text evidence="3">The sequence shown here is derived from an EMBL/GenBank/DDBJ whole genome shotgun (WGS) entry which is preliminary data.</text>
</comment>
<reference evidence="3 4" key="1">
    <citation type="submission" date="2020-01" db="EMBL/GenBank/DDBJ databases">
        <title>Investigation of new actinobacteria for the biodesulphurisation of diesel fuel.</title>
        <authorList>
            <person name="Athi Narayanan S.M."/>
        </authorList>
    </citation>
    <scope>NUCLEOTIDE SEQUENCE [LARGE SCALE GENOMIC DNA]</scope>
    <source>
        <strain evidence="3 4">213E</strain>
    </source>
</reference>
<dbReference type="InterPro" id="IPR025442">
    <property type="entry name" value="DUF4185"/>
</dbReference>
<name>A0A7K3LL35_9ACTN</name>
<evidence type="ECO:0000259" key="2">
    <source>
        <dbReference type="Pfam" id="PF13810"/>
    </source>
</evidence>
<feature type="chain" id="PRO_5039290932" evidence="1">
    <location>
        <begin position="29"/>
        <end position="358"/>
    </location>
</feature>